<evidence type="ECO:0000256" key="1">
    <source>
        <dbReference type="ARBA" id="ARBA00022857"/>
    </source>
</evidence>
<sequence>MEVESVLVTGANRGIGLEFVRQLAKLPKPPKYIFATYRDRNKIESLKQLRDACKETSIMLIKMDVTNAAQIENARYLIEDLVRDKGLNLLINNAGVYIRQSFPDTTEENMLLHFTTNTVAPVMVLKAMFPLLQQAASYTVGMNVCVSKAAVLNISSFGGSFQYKPNNFGREKLLGFSSQISKAALNMAMKNIARTVEGQDILIVNMCPGWVKTDMGRNAAELEVPESVSAMMNTLSLLNQSHHGAFIDSSMENYEAR</sequence>
<dbReference type="EMBL" id="CAXIEN010000540">
    <property type="protein sequence ID" value="CAL1300182.1"/>
    <property type="molecule type" value="Genomic_DNA"/>
</dbReference>
<dbReference type="SUPFAM" id="SSF51735">
    <property type="entry name" value="NAD(P)-binding Rossmann-fold domains"/>
    <property type="match status" value="1"/>
</dbReference>
<keyword evidence="1" id="KW-0521">NADP</keyword>
<name>A0AAV2BWD1_9ARAC</name>
<gene>
    <name evidence="3" type="ORF">LARSCL_LOCUS21800</name>
</gene>
<reference evidence="3 4" key="1">
    <citation type="submission" date="2024-04" db="EMBL/GenBank/DDBJ databases">
        <authorList>
            <person name="Rising A."/>
            <person name="Reimegard J."/>
            <person name="Sonavane S."/>
            <person name="Akerstrom W."/>
            <person name="Nylinder S."/>
            <person name="Hedman E."/>
            <person name="Kallberg Y."/>
        </authorList>
    </citation>
    <scope>NUCLEOTIDE SEQUENCE [LARGE SCALE GENOMIC DNA]</scope>
</reference>
<evidence type="ECO:0008006" key="5">
    <source>
        <dbReference type="Google" id="ProtNLM"/>
    </source>
</evidence>
<evidence type="ECO:0000313" key="4">
    <source>
        <dbReference type="Proteomes" id="UP001497382"/>
    </source>
</evidence>
<evidence type="ECO:0000313" key="3">
    <source>
        <dbReference type="EMBL" id="CAL1300182.1"/>
    </source>
</evidence>
<organism evidence="3 4">
    <name type="scientific">Larinioides sclopetarius</name>
    <dbReference type="NCBI Taxonomy" id="280406"/>
    <lineage>
        <taxon>Eukaryota</taxon>
        <taxon>Metazoa</taxon>
        <taxon>Ecdysozoa</taxon>
        <taxon>Arthropoda</taxon>
        <taxon>Chelicerata</taxon>
        <taxon>Arachnida</taxon>
        <taxon>Araneae</taxon>
        <taxon>Araneomorphae</taxon>
        <taxon>Entelegynae</taxon>
        <taxon>Araneoidea</taxon>
        <taxon>Araneidae</taxon>
        <taxon>Larinioides</taxon>
    </lineage>
</organism>
<dbReference type="InterPro" id="IPR002347">
    <property type="entry name" value="SDR_fam"/>
</dbReference>
<keyword evidence="4" id="KW-1185">Reference proteome</keyword>
<dbReference type="PANTHER" id="PTHR43544">
    <property type="entry name" value="SHORT-CHAIN DEHYDROGENASE/REDUCTASE"/>
    <property type="match status" value="1"/>
</dbReference>
<dbReference type="Gene3D" id="3.40.50.720">
    <property type="entry name" value="NAD(P)-binding Rossmann-like Domain"/>
    <property type="match status" value="1"/>
</dbReference>
<dbReference type="GO" id="GO:0016491">
    <property type="term" value="F:oxidoreductase activity"/>
    <property type="evidence" value="ECO:0007669"/>
    <property type="project" value="UniProtKB-KW"/>
</dbReference>
<dbReference type="PRINTS" id="PR00081">
    <property type="entry name" value="GDHRDH"/>
</dbReference>
<evidence type="ECO:0000256" key="2">
    <source>
        <dbReference type="ARBA" id="ARBA00023002"/>
    </source>
</evidence>
<protein>
    <recommendedName>
        <fullName evidence="5">C-factor</fullName>
    </recommendedName>
</protein>
<dbReference type="AlphaFoldDB" id="A0AAV2BWD1"/>
<dbReference type="InterPro" id="IPR036291">
    <property type="entry name" value="NAD(P)-bd_dom_sf"/>
</dbReference>
<dbReference type="GO" id="GO:0005737">
    <property type="term" value="C:cytoplasm"/>
    <property type="evidence" value="ECO:0007669"/>
    <property type="project" value="TreeGrafter"/>
</dbReference>
<dbReference type="Proteomes" id="UP001497382">
    <property type="component" value="Unassembled WGS sequence"/>
</dbReference>
<dbReference type="Pfam" id="PF00106">
    <property type="entry name" value="adh_short"/>
    <property type="match status" value="1"/>
</dbReference>
<dbReference type="InterPro" id="IPR051468">
    <property type="entry name" value="Fungal_SecMetab_SDRs"/>
</dbReference>
<proteinExistence type="predicted"/>
<dbReference type="PANTHER" id="PTHR43544:SF7">
    <property type="entry name" value="NADB-LER2"/>
    <property type="match status" value="1"/>
</dbReference>
<accession>A0AAV2BWD1</accession>
<comment type="caution">
    <text evidence="3">The sequence shown here is derived from an EMBL/GenBank/DDBJ whole genome shotgun (WGS) entry which is preliminary data.</text>
</comment>
<keyword evidence="2" id="KW-0560">Oxidoreductase</keyword>